<sequence length="75" mass="8302">MNNMDVSTGWMLIALADGKEDSVAGDVMNKQQDYRNNLVLTPSAADVLDIDVRRHDILRARCSIISRQLADKDAA</sequence>
<protein>
    <submittedName>
        <fullName evidence="2">DOMON domain-containing protein</fullName>
    </submittedName>
</protein>
<accession>A0A1I7Z252</accession>
<proteinExistence type="predicted"/>
<name>A0A1I7Z252_9BILA</name>
<keyword evidence="1" id="KW-1185">Reference proteome</keyword>
<reference evidence="2" key="1">
    <citation type="submission" date="2016-11" db="UniProtKB">
        <authorList>
            <consortium name="WormBaseParasite"/>
        </authorList>
    </citation>
    <scope>IDENTIFICATION</scope>
</reference>
<dbReference type="AlphaFoldDB" id="A0A1I7Z252"/>
<evidence type="ECO:0000313" key="1">
    <source>
        <dbReference type="Proteomes" id="UP000095287"/>
    </source>
</evidence>
<dbReference type="WBParaSite" id="L893_g22048.t1">
    <property type="protein sequence ID" value="L893_g22048.t1"/>
    <property type="gene ID" value="L893_g22048"/>
</dbReference>
<dbReference type="Proteomes" id="UP000095287">
    <property type="component" value="Unplaced"/>
</dbReference>
<organism evidence="1 2">
    <name type="scientific">Steinernema glaseri</name>
    <dbReference type="NCBI Taxonomy" id="37863"/>
    <lineage>
        <taxon>Eukaryota</taxon>
        <taxon>Metazoa</taxon>
        <taxon>Ecdysozoa</taxon>
        <taxon>Nematoda</taxon>
        <taxon>Chromadorea</taxon>
        <taxon>Rhabditida</taxon>
        <taxon>Tylenchina</taxon>
        <taxon>Panagrolaimomorpha</taxon>
        <taxon>Strongyloidoidea</taxon>
        <taxon>Steinernematidae</taxon>
        <taxon>Steinernema</taxon>
    </lineage>
</organism>
<evidence type="ECO:0000313" key="2">
    <source>
        <dbReference type="WBParaSite" id="L893_g22048.t1"/>
    </source>
</evidence>